<evidence type="ECO:0000256" key="1">
    <source>
        <dbReference type="ARBA" id="ARBA00022723"/>
    </source>
</evidence>
<evidence type="ECO:0000313" key="9">
    <source>
        <dbReference type="Proteomes" id="UP000320338"/>
    </source>
</evidence>
<evidence type="ECO:0000313" key="8">
    <source>
        <dbReference type="EMBL" id="GEC18642.1"/>
    </source>
</evidence>
<feature type="domain" description="Plastocyanin-like" evidence="7">
    <location>
        <begin position="73"/>
        <end position="178"/>
    </location>
</feature>
<dbReference type="GO" id="GO:0016491">
    <property type="term" value="F:oxidoreductase activity"/>
    <property type="evidence" value="ECO:0007669"/>
    <property type="project" value="UniProtKB-KW"/>
</dbReference>
<dbReference type="Pfam" id="PF07731">
    <property type="entry name" value="Cu-oxidase_2"/>
    <property type="match status" value="1"/>
</dbReference>
<feature type="chain" id="PRO_5021231935" evidence="4">
    <location>
        <begin position="34"/>
        <end position="498"/>
    </location>
</feature>
<reference evidence="8 9" key="1">
    <citation type="submission" date="2019-06" db="EMBL/GenBank/DDBJ databases">
        <title>Whole genome shotgun sequence of Pseudonocardia hydrocarbonoxydans NBRC 14498.</title>
        <authorList>
            <person name="Hosoyama A."/>
            <person name="Uohara A."/>
            <person name="Ohji S."/>
            <person name="Ichikawa N."/>
        </authorList>
    </citation>
    <scope>NUCLEOTIDE SEQUENCE [LARGE SCALE GENOMIC DNA]</scope>
    <source>
        <strain evidence="8 9">NBRC 14498</strain>
    </source>
</reference>
<sequence>MTHHDRTTRTLSRRRFLTLGGGVLATATLGACAAPTAIGPSSPLVAQTEQARRAADARVVTRALTAAPATVDLGGVQVQTWAFDGRLPGPEIRLARDEVLRAELRNTLPQPTTVHWHGIALRNDMDGVPDLTQPPVAANSSFTYEFAVPHAGTYFFHPHVGTQLDRGLYAPLIVTDPDEPGDHDAEAVIVLDDWLDGVAGDPDQELERLGREGMNMGGMDMGGMGGMAMGTPQEPLGADTGDVTYPYYLINGRIGADPVTVTATPGQRLRLRIVNAGSDTAFRVALGGHRMTVTHTDGFPVAPAETDCLLIGMGERYDVTVTLADGVFPLVASAEGKDGQGFALVRTASGDAPAPDVRPVELNTAPLDANRLRATDTVLLPARQPDRTHVLELGMADTGYRWTINGAVYGEHEPLPMRSGERVRLSFVNNTMMFHPMHLHGHTYQVGPAGPRKDTSIVLPMQTLDVDFDGDNPGQWLIHCHNLYHGEAGMMTVLSYTG</sequence>
<evidence type="ECO:0000259" key="5">
    <source>
        <dbReference type="Pfam" id="PF00394"/>
    </source>
</evidence>
<keyword evidence="4" id="KW-0732">Signal</keyword>
<gene>
    <name evidence="8" type="ORF">PHY01_09250</name>
</gene>
<proteinExistence type="predicted"/>
<dbReference type="GO" id="GO:0005507">
    <property type="term" value="F:copper ion binding"/>
    <property type="evidence" value="ECO:0007669"/>
    <property type="project" value="InterPro"/>
</dbReference>
<dbReference type="Gene3D" id="2.60.40.420">
    <property type="entry name" value="Cupredoxins - blue copper proteins"/>
    <property type="match status" value="3"/>
</dbReference>
<evidence type="ECO:0000259" key="7">
    <source>
        <dbReference type="Pfam" id="PF07732"/>
    </source>
</evidence>
<dbReference type="Proteomes" id="UP000320338">
    <property type="component" value="Unassembled WGS sequence"/>
</dbReference>
<dbReference type="RefSeq" id="WP_141277246.1">
    <property type="nucleotide sequence ID" value="NZ_BAAARZ010000021.1"/>
</dbReference>
<dbReference type="InterPro" id="IPR033138">
    <property type="entry name" value="Cu_oxidase_CS"/>
</dbReference>
<accession>A0A4Y3WI61</accession>
<dbReference type="PROSITE" id="PS00080">
    <property type="entry name" value="MULTICOPPER_OXIDASE2"/>
    <property type="match status" value="1"/>
</dbReference>
<dbReference type="InterPro" id="IPR006311">
    <property type="entry name" value="TAT_signal"/>
</dbReference>
<evidence type="ECO:0000259" key="6">
    <source>
        <dbReference type="Pfam" id="PF07731"/>
    </source>
</evidence>
<dbReference type="AlphaFoldDB" id="A0A4Y3WI61"/>
<dbReference type="PROSITE" id="PS51318">
    <property type="entry name" value="TAT"/>
    <property type="match status" value="1"/>
</dbReference>
<evidence type="ECO:0000256" key="4">
    <source>
        <dbReference type="SAM" id="SignalP"/>
    </source>
</evidence>
<keyword evidence="3" id="KW-0186">Copper</keyword>
<name>A0A4Y3WI61_9PSEU</name>
<protein>
    <submittedName>
        <fullName evidence="8">Putative oxidase</fullName>
    </submittedName>
</protein>
<dbReference type="InterPro" id="IPR011707">
    <property type="entry name" value="Cu-oxidase-like_N"/>
</dbReference>
<dbReference type="InterPro" id="IPR002355">
    <property type="entry name" value="Cu_oxidase_Cu_BS"/>
</dbReference>
<dbReference type="EMBL" id="BJNG01000006">
    <property type="protein sequence ID" value="GEC18642.1"/>
    <property type="molecule type" value="Genomic_DNA"/>
</dbReference>
<keyword evidence="2" id="KW-0560">Oxidoreductase</keyword>
<dbReference type="CDD" id="cd13896">
    <property type="entry name" value="CuRO_3_CopA"/>
    <property type="match status" value="1"/>
</dbReference>
<dbReference type="CDD" id="cd13861">
    <property type="entry name" value="CuRO_1_CumA_like"/>
    <property type="match status" value="1"/>
</dbReference>
<dbReference type="PANTHER" id="PTHR11709:SF394">
    <property type="entry name" value="FI03373P-RELATED"/>
    <property type="match status" value="1"/>
</dbReference>
<dbReference type="CDD" id="cd13870">
    <property type="entry name" value="CuRO_2_CopA_like_1"/>
    <property type="match status" value="1"/>
</dbReference>
<feature type="domain" description="Plastocyanin-like" evidence="5">
    <location>
        <begin position="188"/>
        <end position="337"/>
    </location>
</feature>
<feature type="domain" description="Plastocyanin-like" evidence="6">
    <location>
        <begin position="383"/>
        <end position="494"/>
    </location>
</feature>
<evidence type="ECO:0000256" key="3">
    <source>
        <dbReference type="ARBA" id="ARBA00023008"/>
    </source>
</evidence>
<dbReference type="PROSITE" id="PS00079">
    <property type="entry name" value="MULTICOPPER_OXIDASE1"/>
    <property type="match status" value="1"/>
</dbReference>
<dbReference type="InterPro" id="IPR008972">
    <property type="entry name" value="Cupredoxin"/>
</dbReference>
<dbReference type="Pfam" id="PF07732">
    <property type="entry name" value="Cu-oxidase_3"/>
    <property type="match status" value="1"/>
</dbReference>
<keyword evidence="9" id="KW-1185">Reference proteome</keyword>
<evidence type="ECO:0000256" key="2">
    <source>
        <dbReference type="ARBA" id="ARBA00023002"/>
    </source>
</evidence>
<keyword evidence="1" id="KW-0479">Metal-binding</keyword>
<dbReference type="InterPro" id="IPR011706">
    <property type="entry name" value="Cu-oxidase_C"/>
</dbReference>
<dbReference type="InterPro" id="IPR045087">
    <property type="entry name" value="Cu-oxidase_fam"/>
</dbReference>
<comment type="caution">
    <text evidence="8">The sequence shown here is derived from an EMBL/GenBank/DDBJ whole genome shotgun (WGS) entry which is preliminary data.</text>
</comment>
<dbReference type="InterPro" id="IPR001117">
    <property type="entry name" value="Cu-oxidase_2nd"/>
</dbReference>
<dbReference type="InterPro" id="IPR034279">
    <property type="entry name" value="CuRO_3_CopA"/>
</dbReference>
<dbReference type="Pfam" id="PF00394">
    <property type="entry name" value="Cu-oxidase"/>
    <property type="match status" value="1"/>
</dbReference>
<feature type="signal peptide" evidence="4">
    <location>
        <begin position="1"/>
        <end position="33"/>
    </location>
</feature>
<dbReference type="PANTHER" id="PTHR11709">
    <property type="entry name" value="MULTI-COPPER OXIDASE"/>
    <property type="match status" value="1"/>
</dbReference>
<dbReference type="OrthoDB" id="345021at2"/>
<dbReference type="SUPFAM" id="SSF49503">
    <property type="entry name" value="Cupredoxins"/>
    <property type="match status" value="3"/>
</dbReference>
<organism evidence="8 9">
    <name type="scientific">Pseudonocardia hydrocarbonoxydans</name>
    <dbReference type="NCBI Taxonomy" id="76726"/>
    <lineage>
        <taxon>Bacteria</taxon>
        <taxon>Bacillati</taxon>
        <taxon>Actinomycetota</taxon>
        <taxon>Actinomycetes</taxon>
        <taxon>Pseudonocardiales</taxon>
        <taxon>Pseudonocardiaceae</taxon>
        <taxon>Pseudonocardia</taxon>
    </lineage>
</organism>
<dbReference type="PROSITE" id="PS51257">
    <property type="entry name" value="PROKAR_LIPOPROTEIN"/>
    <property type="match status" value="1"/>
</dbReference>